<sequence>MSFQEMEPSSTPSPPITSNIMLIKLTSGLDGLCSQEKLHLLDAVDSLRSHGISRYISLPQIIVCGDQSSGKSSVLEAISGVPFPVRSNVCTRFPMELVLRKTAQTVVNVSIVPHSSRTKSEKAALAKFKEKLEAFDELPNLIDRATTAMGITAIGKAFCNDLLRIEVNGPDRPHLTIVDLPGLIHSETKNQSAADVRMIKDVVQGYMKESRSIILAVVSAKNDYANQVVLKLARSSDRKGNRTLGVITKPDTLLPASQSERSFLSLASNKDVEFRLGWHVLKNTDSEAGTWTLEARNALEAEFLSSGGWSAIEPSNRGIETLRTKLSKLLVQQIASELPNLISDITTKTEVCQIRLEKLGEEHTTITQQRIYLIKISQGFQSIVRAAIDGTYNDVFFGDAMSPSGYQKRIRAVIQNLSVGFAAKLSKDGKHLELHDSESAEPDARPGLTREQFLDKIIKLMKRSRGRELPGMFNPMIVADLFREQSSPWENITRAHVKAVWAATQDFLRHVIHGIADVTTVATIWEKVVMPKLDDLLLKLMERTTILVKQHQQSHPVTYNQDLADAVQKVRVERNRQMITCRVKNFFSTSQMQEHYCAKTHNLELLVEQLLLDVEPNPSRFAASEALEYLEAYYTVAMKRFIDDVSVEVIETGLVSELGNIIEPVGISTMSAEELNEVAGETDEARRARKELQAQLSVLRSGAQICKTFAGFEMLGKTI</sequence>
<keyword evidence="6" id="KW-1185">Reference proteome</keyword>
<evidence type="ECO:0000256" key="2">
    <source>
        <dbReference type="ARBA" id="ARBA00023134"/>
    </source>
</evidence>
<evidence type="ECO:0000256" key="1">
    <source>
        <dbReference type="ARBA" id="ARBA00022741"/>
    </source>
</evidence>
<evidence type="ECO:0000313" key="5">
    <source>
        <dbReference type="EMBL" id="KAH6869680.1"/>
    </source>
</evidence>
<proteinExistence type="predicted"/>
<dbReference type="PROSITE" id="PS51388">
    <property type="entry name" value="GED"/>
    <property type="match status" value="1"/>
</dbReference>
<dbReference type="Gene3D" id="3.40.50.300">
    <property type="entry name" value="P-loop containing nucleotide triphosphate hydrolases"/>
    <property type="match status" value="1"/>
</dbReference>
<keyword evidence="5" id="KW-0378">Hydrolase</keyword>
<evidence type="ECO:0000259" key="4">
    <source>
        <dbReference type="PROSITE" id="PS51718"/>
    </source>
</evidence>
<dbReference type="GO" id="GO:0016020">
    <property type="term" value="C:membrane"/>
    <property type="evidence" value="ECO:0007669"/>
    <property type="project" value="TreeGrafter"/>
</dbReference>
<evidence type="ECO:0000313" key="6">
    <source>
        <dbReference type="Proteomes" id="UP000777438"/>
    </source>
</evidence>
<dbReference type="GO" id="GO:0005525">
    <property type="term" value="F:GTP binding"/>
    <property type="evidence" value="ECO:0007669"/>
    <property type="project" value="InterPro"/>
</dbReference>
<dbReference type="GO" id="GO:0008017">
    <property type="term" value="F:microtubule binding"/>
    <property type="evidence" value="ECO:0007669"/>
    <property type="project" value="TreeGrafter"/>
</dbReference>
<comment type="caution">
    <text evidence="5">The sequence shown here is derived from an EMBL/GenBank/DDBJ whole genome shotgun (WGS) entry which is preliminary data.</text>
</comment>
<dbReference type="EMBL" id="JAGPYM010000067">
    <property type="protein sequence ID" value="KAH6869680.1"/>
    <property type="molecule type" value="Genomic_DNA"/>
</dbReference>
<protein>
    <submittedName>
        <fullName evidence="5">P-loop containing nucleoside triphosphate hydrolase protein</fullName>
    </submittedName>
</protein>
<feature type="domain" description="Dynamin-type G" evidence="4">
    <location>
        <begin position="55"/>
        <end position="339"/>
    </location>
</feature>
<accession>A0A9P8VSA8</accession>
<dbReference type="GO" id="GO:0006897">
    <property type="term" value="P:endocytosis"/>
    <property type="evidence" value="ECO:0007669"/>
    <property type="project" value="TreeGrafter"/>
</dbReference>
<dbReference type="PANTHER" id="PTHR11566:SF21">
    <property type="entry name" value="DYNAMIN RELATED PROTEIN 1, ISOFORM A"/>
    <property type="match status" value="1"/>
</dbReference>
<dbReference type="OrthoDB" id="415706at2759"/>
<feature type="domain" description="GED" evidence="3">
    <location>
        <begin position="623"/>
        <end position="714"/>
    </location>
</feature>
<keyword evidence="1" id="KW-0547">Nucleotide-binding</keyword>
<organism evidence="5 6">
    <name type="scientific">Thelonectria olida</name>
    <dbReference type="NCBI Taxonomy" id="1576542"/>
    <lineage>
        <taxon>Eukaryota</taxon>
        <taxon>Fungi</taxon>
        <taxon>Dikarya</taxon>
        <taxon>Ascomycota</taxon>
        <taxon>Pezizomycotina</taxon>
        <taxon>Sordariomycetes</taxon>
        <taxon>Hypocreomycetidae</taxon>
        <taxon>Hypocreales</taxon>
        <taxon>Nectriaceae</taxon>
        <taxon>Thelonectria</taxon>
    </lineage>
</organism>
<dbReference type="PROSITE" id="PS51718">
    <property type="entry name" value="G_DYNAMIN_2"/>
    <property type="match status" value="1"/>
</dbReference>
<evidence type="ECO:0000259" key="3">
    <source>
        <dbReference type="PROSITE" id="PS51388"/>
    </source>
</evidence>
<dbReference type="AlphaFoldDB" id="A0A9P8VSA8"/>
<keyword evidence="2" id="KW-0342">GTP-binding</keyword>
<dbReference type="InterPro" id="IPR020850">
    <property type="entry name" value="GED_dom"/>
</dbReference>
<dbReference type="SUPFAM" id="SSF52540">
    <property type="entry name" value="P-loop containing nucleoside triphosphate hydrolases"/>
    <property type="match status" value="1"/>
</dbReference>
<dbReference type="Proteomes" id="UP000777438">
    <property type="component" value="Unassembled WGS sequence"/>
</dbReference>
<dbReference type="InterPro" id="IPR000375">
    <property type="entry name" value="Dynamin_stalk"/>
</dbReference>
<dbReference type="FunFam" id="3.40.50.300:FF:001425">
    <property type="entry name" value="Dynamin GTPase, putative"/>
    <property type="match status" value="1"/>
</dbReference>
<name>A0A9P8VSA8_9HYPO</name>
<feature type="non-terminal residue" evidence="5">
    <location>
        <position position="1"/>
    </location>
</feature>
<dbReference type="GO" id="GO:0048312">
    <property type="term" value="P:intracellular distribution of mitochondria"/>
    <property type="evidence" value="ECO:0007669"/>
    <property type="project" value="TreeGrafter"/>
</dbReference>
<dbReference type="GO" id="GO:0016559">
    <property type="term" value="P:peroxisome fission"/>
    <property type="evidence" value="ECO:0007669"/>
    <property type="project" value="TreeGrafter"/>
</dbReference>
<dbReference type="Pfam" id="PF01031">
    <property type="entry name" value="Dynamin_M"/>
    <property type="match status" value="1"/>
</dbReference>
<dbReference type="InterPro" id="IPR022812">
    <property type="entry name" value="Dynamin"/>
</dbReference>
<dbReference type="PANTHER" id="PTHR11566">
    <property type="entry name" value="DYNAMIN"/>
    <property type="match status" value="1"/>
</dbReference>
<dbReference type="SMART" id="SM00053">
    <property type="entry name" value="DYNc"/>
    <property type="match status" value="1"/>
</dbReference>
<dbReference type="CDD" id="cd08771">
    <property type="entry name" value="DLP_1"/>
    <property type="match status" value="1"/>
</dbReference>
<dbReference type="Gene3D" id="1.20.120.1240">
    <property type="entry name" value="Dynamin, middle domain"/>
    <property type="match status" value="1"/>
</dbReference>
<gene>
    <name evidence="5" type="ORF">B0T10DRAFT_450859</name>
</gene>
<dbReference type="GO" id="GO:0005739">
    <property type="term" value="C:mitochondrion"/>
    <property type="evidence" value="ECO:0007669"/>
    <property type="project" value="TreeGrafter"/>
</dbReference>
<dbReference type="InterPro" id="IPR001401">
    <property type="entry name" value="Dynamin_GTPase"/>
</dbReference>
<dbReference type="GO" id="GO:0003924">
    <property type="term" value="F:GTPase activity"/>
    <property type="evidence" value="ECO:0007669"/>
    <property type="project" value="InterPro"/>
</dbReference>
<reference evidence="5 6" key="1">
    <citation type="journal article" date="2021" name="Nat. Commun.">
        <title>Genetic determinants of endophytism in the Arabidopsis root mycobiome.</title>
        <authorList>
            <person name="Mesny F."/>
            <person name="Miyauchi S."/>
            <person name="Thiergart T."/>
            <person name="Pickel B."/>
            <person name="Atanasova L."/>
            <person name="Karlsson M."/>
            <person name="Huettel B."/>
            <person name="Barry K.W."/>
            <person name="Haridas S."/>
            <person name="Chen C."/>
            <person name="Bauer D."/>
            <person name="Andreopoulos W."/>
            <person name="Pangilinan J."/>
            <person name="LaButti K."/>
            <person name="Riley R."/>
            <person name="Lipzen A."/>
            <person name="Clum A."/>
            <person name="Drula E."/>
            <person name="Henrissat B."/>
            <person name="Kohler A."/>
            <person name="Grigoriev I.V."/>
            <person name="Martin F.M."/>
            <person name="Hacquard S."/>
        </authorList>
    </citation>
    <scope>NUCLEOTIDE SEQUENCE [LARGE SCALE GENOMIC DNA]</scope>
    <source>
        <strain evidence="5 6">MPI-CAGE-CH-0241</strain>
    </source>
</reference>
<dbReference type="InterPro" id="IPR030381">
    <property type="entry name" value="G_DYNAMIN_dom"/>
</dbReference>
<dbReference type="GO" id="GO:0000266">
    <property type="term" value="P:mitochondrial fission"/>
    <property type="evidence" value="ECO:0007669"/>
    <property type="project" value="TreeGrafter"/>
</dbReference>
<dbReference type="InterPro" id="IPR027417">
    <property type="entry name" value="P-loop_NTPase"/>
</dbReference>
<dbReference type="InterPro" id="IPR045063">
    <property type="entry name" value="Dynamin_N"/>
</dbReference>
<dbReference type="Pfam" id="PF00350">
    <property type="entry name" value="Dynamin_N"/>
    <property type="match status" value="1"/>
</dbReference>
<dbReference type="GO" id="GO:0005874">
    <property type="term" value="C:microtubule"/>
    <property type="evidence" value="ECO:0007669"/>
    <property type="project" value="TreeGrafter"/>
</dbReference>
<dbReference type="PRINTS" id="PR00195">
    <property type="entry name" value="DYNAMIN"/>
</dbReference>